<keyword evidence="2" id="KW-0732">Signal</keyword>
<evidence type="ECO:0000256" key="2">
    <source>
        <dbReference type="SAM" id="SignalP"/>
    </source>
</evidence>
<organism evidence="3 4">
    <name type="scientific">Streptomyces qinzhouensis</name>
    <dbReference type="NCBI Taxonomy" id="2599401"/>
    <lineage>
        <taxon>Bacteria</taxon>
        <taxon>Bacillati</taxon>
        <taxon>Actinomycetota</taxon>
        <taxon>Actinomycetes</taxon>
        <taxon>Kitasatosporales</taxon>
        <taxon>Streptomycetaceae</taxon>
        <taxon>Streptomyces</taxon>
    </lineage>
</organism>
<name>A0A5B8J8U3_9ACTN</name>
<gene>
    <name evidence="3" type="ORF">FQU76_15475</name>
</gene>
<feature type="region of interest" description="Disordered" evidence="1">
    <location>
        <begin position="52"/>
        <end position="128"/>
    </location>
</feature>
<keyword evidence="4" id="KW-1185">Reference proteome</keyword>
<dbReference type="EMBL" id="CP042266">
    <property type="protein sequence ID" value="QDY77686.1"/>
    <property type="molecule type" value="Genomic_DNA"/>
</dbReference>
<accession>A0A5B8J8U3</accession>
<dbReference type="KEGG" id="sqz:FQU76_15475"/>
<dbReference type="AlphaFoldDB" id="A0A5B8J8U3"/>
<sequence>MPPPQSRPGRVRPRPAALGVLVAVLLALCPVFGVAGAAHAAQEHADRTVVTAPEGAAGCGNGSGGGERDAQPATPPRGAASHEPPPAPYEPHSGTAPHSRAAAAPGPVADGRPPPIPGSPEERSILRV</sequence>
<proteinExistence type="predicted"/>
<evidence type="ECO:0000313" key="4">
    <source>
        <dbReference type="Proteomes" id="UP000320580"/>
    </source>
</evidence>
<evidence type="ECO:0000313" key="3">
    <source>
        <dbReference type="EMBL" id="QDY77686.1"/>
    </source>
</evidence>
<reference evidence="3 4" key="1">
    <citation type="submission" date="2019-07" db="EMBL/GenBank/DDBJ databases">
        <authorList>
            <person name="Zhu P."/>
        </authorList>
    </citation>
    <scope>NUCLEOTIDE SEQUENCE [LARGE SCALE GENOMIC DNA]</scope>
    <source>
        <strain evidence="3 4">SSL-25</strain>
    </source>
</reference>
<feature type="chain" id="PRO_5022856877" description="Secreted protein" evidence="2">
    <location>
        <begin position="41"/>
        <end position="128"/>
    </location>
</feature>
<dbReference type="OrthoDB" id="9960230at2"/>
<dbReference type="RefSeq" id="WP_146481018.1">
    <property type="nucleotide sequence ID" value="NZ_CP042266.1"/>
</dbReference>
<feature type="signal peptide" evidence="2">
    <location>
        <begin position="1"/>
        <end position="40"/>
    </location>
</feature>
<evidence type="ECO:0000256" key="1">
    <source>
        <dbReference type="SAM" id="MobiDB-lite"/>
    </source>
</evidence>
<protein>
    <recommendedName>
        <fullName evidence="5">Secreted protein</fullName>
    </recommendedName>
</protein>
<evidence type="ECO:0008006" key="5">
    <source>
        <dbReference type="Google" id="ProtNLM"/>
    </source>
</evidence>
<dbReference type="Proteomes" id="UP000320580">
    <property type="component" value="Chromosome"/>
</dbReference>